<organism evidence="3 4">
    <name type="scientific">Pichia californica</name>
    <dbReference type="NCBI Taxonomy" id="460514"/>
    <lineage>
        <taxon>Eukaryota</taxon>
        <taxon>Fungi</taxon>
        <taxon>Dikarya</taxon>
        <taxon>Ascomycota</taxon>
        <taxon>Saccharomycotina</taxon>
        <taxon>Pichiomycetes</taxon>
        <taxon>Pichiales</taxon>
        <taxon>Pichiaceae</taxon>
        <taxon>Pichia</taxon>
    </lineage>
</organism>
<evidence type="ECO:0000313" key="3">
    <source>
        <dbReference type="EMBL" id="KAG0687610.1"/>
    </source>
</evidence>
<feature type="compositionally biased region" description="Polar residues" evidence="1">
    <location>
        <begin position="268"/>
        <end position="294"/>
    </location>
</feature>
<feature type="compositionally biased region" description="Low complexity" evidence="1">
    <location>
        <begin position="255"/>
        <end position="267"/>
    </location>
</feature>
<dbReference type="PANTHER" id="PTHR28291:SF1">
    <property type="entry name" value="CTD KINASE SUBUNIT GAMMA"/>
    <property type="match status" value="1"/>
</dbReference>
<feature type="domain" description="CID" evidence="2">
    <location>
        <begin position="2"/>
        <end position="173"/>
    </location>
</feature>
<dbReference type="Proteomes" id="UP000697127">
    <property type="component" value="Unassembled WGS sequence"/>
</dbReference>
<name>A0A9P6WI89_9ASCO</name>
<comment type="caution">
    <text evidence="3">The sequence shown here is derived from an EMBL/GenBank/DDBJ whole genome shotgun (WGS) entry which is preliminary data.</text>
</comment>
<evidence type="ECO:0000313" key="4">
    <source>
        <dbReference type="Proteomes" id="UP000697127"/>
    </source>
</evidence>
<protein>
    <recommendedName>
        <fullName evidence="2">CID domain-containing protein</fullName>
    </recommendedName>
</protein>
<keyword evidence="4" id="KW-1185">Reference proteome</keyword>
<dbReference type="InterPro" id="IPR024637">
    <property type="entry name" value="Ctk3_C"/>
</dbReference>
<dbReference type="InterPro" id="IPR006569">
    <property type="entry name" value="CID_dom"/>
</dbReference>
<dbReference type="AlphaFoldDB" id="A0A9P6WI89"/>
<feature type="region of interest" description="Disordered" evidence="1">
    <location>
        <begin position="249"/>
        <end position="294"/>
    </location>
</feature>
<dbReference type="InterPro" id="IPR024638">
    <property type="entry name" value="Ctk3_N"/>
</dbReference>
<feature type="compositionally biased region" description="Low complexity" evidence="1">
    <location>
        <begin position="433"/>
        <end position="443"/>
    </location>
</feature>
<dbReference type="GO" id="GO:0070692">
    <property type="term" value="C:CTDK-1 complex"/>
    <property type="evidence" value="ECO:0007669"/>
    <property type="project" value="InterPro"/>
</dbReference>
<evidence type="ECO:0000256" key="1">
    <source>
        <dbReference type="SAM" id="MobiDB-lite"/>
    </source>
</evidence>
<feature type="compositionally biased region" description="Basic and acidic residues" evidence="1">
    <location>
        <begin position="454"/>
        <end position="492"/>
    </location>
</feature>
<feature type="compositionally biased region" description="Low complexity" evidence="1">
    <location>
        <begin position="538"/>
        <end position="547"/>
    </location>
</feature>
<dbReference type="Pfam" id="PF12243">
    <property type="entry name" value="CTK3"/>
    <property type="match status" value="1"/>
</dbReference>
<gene>
    <name evidence="3" type="ORF">C6P40_002104</name>
</gene>
<sequence length="547" mass="64765">MDSFELQLQLSGHLSGLNSSKQSSIELCNFLIRNYVNQEDLYPILIQTLPKLDINKRLNFFQFIDDFLTLIKTDTKLKNNDIIYNYAFLIVSDLNIFLQYILPKTPIELIKSNQLKRSEIRTLSNLHFCYTILIHISKLFDFKDLNNLELKYNSNLLSDIDIDNLKNSAFFDESELYNTNAQPTKSSHVDDYMNSKNQKNNIKKIQEEKYIPEQINQGLLFAWKFLIGKRKQSQYESLLIDYNNDPFNSKNIDNQQQQHQHQHQQQQALYQTNTQSVSINQNSSAVNSNTSPPRISTDEALEITNINNTDINTIKTPIKHSIQHSPLKSNTNSHVLALTQNSILQRMEADRERQKRGKETLWEVERPKGIIQKSEFEYIYDTLQSFNEVEDKPIIDEMNNLYQLCLFKKTNNNNNTNNSNSNNKRKENKFTANNNNKSKLKSNTRPNSRYSSKPNDRPRKYDTHDKADLFHPENFRGDDNANFKRQRTENINRSKYPNDYYNNYYNNYDYNYDYDYDYEYQQNWHYKNGGNNKRRNGENNGNYGRRR</sequence>
<dbReference type="InterPro" id="IPR042326">
    <property type="entry name" value="Ctk3"/>
</dbReference>
<dbReference type="GO" id="GO:0045943">
    <property type="term" value="P:positive regulation of transcription by RNA polymerase I"/>
    <property type="evidence" value="ECO:0007669"/>
    <property type="project" value="TreeGrafter"/>
</dbReference>
<evidence type="ECO:0000259" key="2">
    <source>
        <dbReference type="PROSITE" id="PS51391"/>
    </source>
</evidence>
<dbReference type="OrthoDB" id="21266at2759"/>
<dbReference type="Pfam" id="PF12350">
    <property type="entry name" value="CTK3_C"/>
    <property type="match status" value="1"/>
</dbReference>
<reference evidence="3" key="1">
    <citation type="submission" date="2020-11" db="EMBL/GenBank/DDBJ databases">
        <title>Kefir isolates.</title>
        <authorList>
            <person name="Marcisauskas S."/>
            <person name="Kim Y."/>
            <person name="Blasche S."/>
        </authorList>
    </citation>
    <scope>NUCLEOTIDE SEQUENCE</scope>
    <source>
        <strain evidence="3">Olga-1</strain>
    </source>
</reference>
<dbReference type="PROSITE" id="PS51391">
    <property type="entry name" value="CID"/>
    <property type="match status" value="1"/>
</dbReference>
<feature type="compositionally biased region" description="Low complexity" evidence="1">
    <location>
        <begin position="411"/>
        <end position="422"/>
    </location>
</feature>
<proteinExistence type="predicted"/>
<feature type="region of interest" description="Disordered" evidence="1">
    <location>
        <begin position="525"/>
        <end position="547"/>
    </location>
</feature>
<accession>A0A9P6WI89</accession>
<dbReference type="PANTHER" id="PTHR28291">
    <property type="entry name" value="CTD KINASE SUBUNIT GAMMA"/>
    <property type="match status" value="1"/>
</dbReference>
<dbReference type="EMBL" id="PUHW01000238">
    <property type="protein sequence ID" value="KAG0687610.1"/>
    <property type="molecule type" value="Genomic_DNA"/>
</dbReference>
<dbReference type="GO" id="GO:0032786">
    <property type="term" value="P:positive regulation of DNA-templated transcription, elongation"/>
    <property type="evidence" value="ECO:0007669"/>
    <property type="project" value="InterPro"/>
</dbReference>
<feature type="region of interest" description="Disordered" evidence="1">
    <location>
        <begin position="411"/>
        <end position="500"/>
    </location>
</feature>
<feature type="compositionally biased region" description="Polar residues" evidence="1">
    <location>
        <begin position="444"/>
        <end position="453"/>
    </location>
</feature>